<feature type="non-terminal residue" evidence="1">
    <location>
        <position position="1"/>
    </location>
</feature>
<organism evidence="1 2">
    <name type="scientific">Zopfia rhizophila CBS 207.26</name>
    <dbReference type="NCBI Taxonomy" id="1314779"/>
    <lineage>
        <taxon>Eukaryota</taxon>
        <taxon>Fungi</taxon>
        <taxon>Dikarya</taxon>
        <taxon>Ascomycota</taxon>
        <taxon>Pezizomycotina</taxon>
        <taxon>Dothideomycetes</taxon>
        <taxon>Dothideomycetes incertae sedis</taxon>
        <taxon>Zopfiaceae</taxon>
        <taxon>Zopfia</taxon>
    </lineage>
</organism>
<dbReference type="EMBL" id="ML994652">
    <property type="protein sequence ID" value="KAF2181547.1"/>
    <property type="molecule type" value="Genomic_DNA"/>
</dbReference>
<dbReference type="AlphaFoldDB" id="A0A6A6DPP3"/>
<reference evidence="1" key="1">
    <citation type="journal article" date="2020" name="Stud. Mycol.">
        <title>101 Dothideomycetes genomes: a test case for predicting lifestyles and emergence of pathogens.</title>
        <authorList>
            <person name="Haridas S."/>
            <person name="Albert R."/>
            <person name="Binder M."/>
            <person name="Bloem J."/>
            <person name="Labutti K."/>
            <person name="Salamov A."/>
            <person name="Andreopoulos B."/>
            <person name="Baker S."/>
            <person name="Barry K."/>
            <person name="Bills G."/>
            <person name="Bluhm B."/>
            <person name="Cannon C."/>
            <person name="Castanera R."/>
            <person name="Culley D."/>
            <person name="Daum C."/>
            <person name="Ezra D."/>
            <person name="Gonzalez J."/>
            <person name="Henrissat B."/>
            <person name="Kuo A."/>
            <person name="Liang C."/>
            <person name="Lipzen A."/>
            <person name="Lutzoni F."/>
            <person name="Magnuson J."/>
            <person name="Mondo S."/>
            <person name="Nolan M."/>
            <person name="Ohm R."/>
            <person name="Pangilinan J."/>
            <person name="Park H.-J."/>
            <person name="Ramirez L."/>
            <person name="Alfaro M."/>
            <person name="Sun H."/>
            <person name="Tritt A."/>
            <person name="Yoshinaga Y."/>
            <person name="Zwiers L.-H."/>
            <person name="Turgeon B."/>
            <person name="Goodwin S."/>
            <person name="Spatafora J."/>
            <person name="Crous P."/>
            <person name="Grigoriev I."/>
        </authorList>
    </citation>
    <scope>NUCLEOTIDE SEQUENCE</scope>
    <source>
        <strain evidence="1">CBS 207.26</strain>
    </source>
</reference>
<evidence type="ECO:0000313" key="1">
    <source>
        <dbReference type="EMBL" id="KAF2181547.1"/>
    </source>
</evidence>
<accession>A0A6A6DPP3</accession>
<protein>
    <submittedName>
        <fullName evidence="1">Uncharacterized protein</fullName>
    </submittedName>
</protein>
<gene>
    <name evidence="1" type="ORF">K469DRAFT_589408</name>
</gene>
<sequence>VLNHEPNEVVWAKVYDAATESTPPLRPASSIQQTPWLRNTSGFANSTEHRKDVDDVLKEELGLMYVGIPGFFEAFFGEVAGLESAAQAMFEKCK</sequence>
<dbReference type="Proteomes" id="UP000800200">
    <property type="component" value="Unassembled WGS sequence"/>
</dbReference>
<name>A0A6A6DPP3_9PEZI</name>
<proteinExistence type="predicted"/>
<keyword evidence="2" id="KW-1185">Reference proteome</keyword>
<evidence type="ECO:0000313" key="2">
    <source>
        <dbReference type="Proteomes" id="UP000800200"/>
    </source>
</evidence>
<dbReference type="OrthoDB" id="5412283at2759"/>